<evidence type="ECO:0000313" key="4">
    <source>
        <dbReference type="WBParaSite" id="maker-unitig_27771-snap-gene-0.2-mRNA-1"/>
    </source>
</evidence>
<feature type="compositionally biased region" description="Low complexity" evidence="1">
    <location>
        <begin position="188"/>
        <end position="201"/>
    </location>
</feature>
<protein>
    <submittedName>
        <fullName evidence="4">Protein kinase domain-containing protein</fullName>
    </submittedName>
</protein>
<feature type="region of interest" description="Disordered" evidence="1">
    <location>
        <begin position="345"/>
        <end position="379"/>
    </location>
</feature>
<feature type="region of interest" description="Disordered" evidence="1">
    <location>
        <begin position="466"/>
        <end position="586"/>
    </location>
</feature>
<dbReference type="PROSITE" id="PS50011">
    <property type="entry name" value="PROTEIN_KINASE_DOM"/>
    <property type="match status" value="1"/>
</dbReference>
<dbReference type="WBParaSite" id="maker-unitig_27771-snap-gene-0.2-mRNA-1">
    <property type="protein sequence ID" value="maker-unitig_27771-snap-gene-0.2-mRNA-1"/>
    <property type="gene ID" value="maker-unitig_27771-snap-gene-0.2"/>
</dbReference>
<feature type="compositionally biased region" description="Low complexity" evidence="1">
    <location>
        <begin position="574"/>
        <end position="586"/>
    </location>
</feature>
<reference evidence="4" key="1">
    <citation type="submission" date="2016-11" db="UniProtKB">
        <authorList>
            <consortium name="WormBaseParasite"/>
        </authorList>
    </citation>
    <scope>IDENTIFICATION</scope>
</reference>
<dbReference type="Proteomes" id="UP000095280">
    <property type="component" value="Unplaced"/>
</dbReference>
<evidence type="ECO:0000256" key="1">
    <source>
        <dbReference type="SAM" id="MobiDB-lite"/>
    </source>
</evidence>
<evidence type="ECO:0000313" key="3">
    <source>
        <dbReference type="Proteomes" id="UP000095280"/>
    </source>
</evidence>
<accession>A0A1I8FBA9</accession>
<dbReference type="SUPFAM" id="SSF56112">
    <property type="entry name" value="Protein kinase-like (PK-like)"/>
    <property type="match status" value="1"/>
</dbReference>
<dbReference type="InterPro" id="IPR000719">
    <property type="entry name" value="Prot_kinase_dom"/>
</dbReference>
<feature type="domain" description="Protein kinase" evidence="2">
    <location>
        <begin position="1"/>
        <end position="255"/>
    </location>
</feature>
<dbReference type="AlphaFoldDB" id="A0A1I8FBA9"/>
<dbReference type="GO" id="GO:0005524">
    <property type="term" value="F:ATP binding"/>
    <property type="evidence" value="ECO:0007669"/>
    <property type="project" value="InterPro"/>
</dbReference>
<feature type="region of interest" description="Disordered" evidence="1">
    <location>
        <begin position="185"/>
        <end position="244"/>
    </location>
</feature>
<name>A0A1I8FBA9_9PLAT</name>
<feature type="compositionally biased region" description="Low complexity" evidence="1">
    <location>
        <begin position="495"/>
        <end position="514"/>
    </location>
</feature>
<dbReference type="Gene3D" id="1.10.510.10">
    <property type="entry name" value="Transferase(Phosphotransferase) domain 1"/>
    <property type="match status" value="1"/>
</dbReference>
<feature type="compositionally biased region" description="Low complexity" evidence="1">
    <location>
        <begin position="552"/>
        <end position="564"/>
    </location>
</feature>
<organism evidence="3 4">
    <name type="scientific">Macrostomum lignano</name>
    <dbReference type="NCBI Taxonomy" id="282301"/>
    <lineage>
        <taxon>Eukaryota</taxon>
        <taxon>Metazoa</taxon>
        <taxon>Spiralia</taxon>
        <taxon>Lophotrochozoa</taxon>
        <taxon>Platyhelminthes</taxon>
        <taxon>Rhabditophora</taxon>
        <taxon>Macrostomorpha</taxon>
        <taxon>Macrostomida</taxon>
        <taxon>Macrostomidae</taxon>
        <taxon>Macrostomum</taxon>
    </lineage>
</organism>
<dbReference type="InterPro" id="IPR011009">
    <property type="entry name" value="Kinase-like_dom_sf"/>
</dbReference>
<proteinExistence type="predicted"/>
<sequence length="586" mass="63973">MMIKCEHPNIVRYYDLFDFYFELEKRMAIEAKKSKPHEGTLKEKMKTFYNEQTREAVVDFNVFQSWMQQILEGLRHMHHNPENVFIADGENPEEYYNIKIGDFGLATLKTQTRKDYAGTLATCSRDAAGTIPSRVMTSGTCSSPAPHPLPDFRPTVEELLSLQIFNLKPIPIQVQLVRLSQTLKWQDSSDTTTDGGSTLSGEPPKQVAHVARPTSRSRAVEYSGDPQQILSRGRLPSSGERPDSLQQQMRILPGVGFEFQLDCFIDEDLDTVVNSFADFAEGAAGDYGATFDGERSGSFRGPSQGLRDRRLAHCRLWPAGASLCGPKAKRPATLKRREHGLQLPRCGGRVEASGSKQQGGLRLDCQRQPSPKPPPIAPASAFPRIIILRGDFRTQTGFCSTSLEAAASASACALTAAPQSTSQQTSQMPLRPCRCLEIYLPLVPAAQPQVTDTPFVPAHALLLPLPPQPRQSTSRHITPPLLPLMGVEGPPQLPPTSSATSSSSSCSSSASRLFSARRRRRTPPLLQPPPRAFRHSAAVRQHQRTSFRQLLAQKSAATAQAGSASRGGGGGSVGVVQSGESPDIFP</sequence>
<evidence type="ECO:0000259" key="2">
    <source>
        <dbReference type="PROSITE" id="PS50011"/>
    </source>
</evidence>
<dbReference type="Pfam" id="PF00069">
    <property type="entry name" value="Pkinase"/>
    <property type="match status" value="1"/>
</dbReference>
<dbReference type="GO" id="GO:0004672">
    <property type="term" value="F:protein kinase activity"/>
    <property type="evidence" value="ECO:0007669"/>
    <property type="project" value="InterPro"/>
</dbReference>
<keyword evidence="3" id="KW-1185">Reference proteome</keyword>